<evidence type="ECO:0000313" key="1">
    <source>
        <dbReference type="EMBL" id="RUP46429.1"/>
    </source>
</evidence>
<keyword evidence="2" id="KW-1185">Reference proteome</keyword>
<dbReference type="AlphaFoldDB" id="A0A433D6H5"/>
<evidence type="ECO:0000313" key="2">
    <source>
        <dbReference type="Proteomes" id="UP000268093"/>
    </source>
</evidence>
<sequence length="87" mass="9617">MAELDNQPTGDLAADPRVHFIEATGRWAYTADDGIAYEFDNAQGAWFPMVRSIGSYNEQLIESQQSIYGGPEGVDENVGINMIHCFC</sequence>
<comment type="caution">
    <text evidence="1">The sequence shown here is derived from an EMBL/GenBank/DDBJ whole genome shotgun (WGS) entry which is preliminary data.</text>
</comment>
<dbReference type="EMBL" id="RBNI01005854">
    <property type="protein sequence ID" value="RUP46429.1"/>
    <property type="molecule type" value="Genomic_DNA"/>
</dbReference>
<dbReference type="Proteomes" id="UP000268093">
    <property type="component" value="Unassembled WGS sequence"/>
</dbReference>
<proteinExistence type="predicted"/>
<protein>
    <submittedName>
        <fullName evidence="1">Uncharacterized protein</fullName>
    </submittedName>
</protein>
<organism evidence="1 2">
    <name type="scientific">Jimgerdemannia flammicorona</name>
    <dbReference type="NCBI Taxonomy" id="994334"/>
    <lineage>
        <taxon>Eukaryota</taxon>
        <taxon>Fungi</taxon>
        <taxon>Fungi incertae sedis</taxon>
        <taxon>Mucoromycota</taxon>
        <taxon>Mucoromycotina</taxon>
        <taxon>Endogonomycetes</taxon>
        <taxon>Endogonales</taxon>
        <taxon>Endogonaceae</taxon>
        <taxon>Jimgerdemannia</taxon>
    </lineage>
</organism>
<gene>
    <name evidence="1" type="ORF">BC936DRAFT_146963</name>
</gene>
<name>A0A433D6H5_9FUNG</name>
<reference evidence="1 2" key="1">
    <citation type="journal article" date="2018" name="New Phytol.">
        <title>Phylogenomics of Endogonaceae and evolution of mycorrhizas within Mucoromycota.</title>
        <authorList>
            <person name="Chang Y."/>
            <person name="Desiro A."/>
            <person name="Na H."/>
            <person name="Sandor L."/>
            <person name="Lipzen A."/>
            <person name="Clum A."/>
            <person name="Barry K."/>
            <person name="Grigoriev I.V."/>
            <person name="Martin F.M."/>
            <person name="Stajich J.E."/>
            <person name="Smith M.E."/>
            <person name="Bonito G."/>
            <person name="Spatafora J.W."/>
        </authorList>
    </citation>
    <scope>NUCLEOTIDE SEQUENCE [LARGE SCALE GENOMIC DNA]</scope>
    <source>
        <strain evidence="1 2">GMNB39</strain>
    </source>
</reference>
<accession>A0A433D6H5</accession>